<sequence>MNRSTLIQTTISHWRFGFGTVLGSLLVLLLAVPALAHHPLGGSLPSTPLEGLMSGLAHPVIGVDHFAFLIAAGLVGILIENGFVIPIVFVLAALGGTGLHLAAFDLPAIELMIAVSVGLFGLLIGWGKPLNLILLGGLGAIAGIFHGYAYGEAIVGAEMTPLFAYLIGFSSIQLAICLGIWKLGKSQIERNRTQALINLRFIGFTLCGAGVAFLNAVMVG</sequence>
<gene>
    <name evidence="2" type="ORF">IQ266_01145</name>
</gene>
<keyword evidence="1" id="KW-0472">Membrane</keyword>
<keyword evidence="3" id="KW-1185">Reference proteome</keyword>
<organism evidence="2 3">
    <name type="scientific">Romeriopsis navalis LEGE 11480</name>
    <dbReference type="NCBI Taxonomy" id="2777977"/>
    <lineage>
        <taxon>Bacteria</taxon>
        <taxon>Bacillati</taxon>
        <taxon>Cyanobacteriota</taxon>
        <taxon>Cyanophyceae</taxon>
        <taxon>Leptolyngbyales</taxon>
        <taxon>Leptolyngbyaceae</taxon>
        <taxon>Romeriopsis</taxon>
        <taxon>Romeriopsis navalis</taxon>
    </lineage>
</organism>
<feature type="transmembrane region" description="Helical" evidence="1">
    <location>
        <begin position="56"/>
        <end position="76"/>
    </location>
</feature>
<dbReference type="AlphaFoldDB" id="A0A928VIG1"/>
<evidence type="ECO:0000256" key="1">
    <source>
        <dbReference type="SAM" id="Phobius"/>
    </source>
</evidence>
<dbReference type="InterPro" id="IPR007038">
    <property type="entry name" value="HupE_UreJ"/>
</dbReference>
<proteinExistence type="predicted"/>
<evidence type="ECO:0000313" key="2">
    <source>
        <dbReference type="EMBL" id="MBE9028358.1"/>
    </source>
</evidence>
<feature type="transmembrane region" description="Helical" evidence="1">
    <location>
        <begin position="132"/>
        <end position="150"/>
    </location>
</feature>
<evidence type="ECO:0000313" key="3">
    <source>
        <dbReference type="Proteomes" id="UP000625316"/>
    </source>
</evidence>
<reference evidence="2" key="1">
    <citation type="submission" date="2020-10" db="EMBL/GenBank/DDBJ databases">
        <authorList>
            <person name="Castelo-Branco R."/>
            <person name="Eusebio N."/>
            <person name="Adriana R."/>
            <person name="Vieira A."/>
            <person name="Brugerolle De Fraissinette N."/>
            <person name="Rezende De Castro R."/>
            <person name="Schneider M.P."/>
            <person name="Vasconcelos V."/>
            <person name="Leao P.N."/>
        </authorList>
    </citation>
    <scope>NUCLEOTIDE SEQUENCE</scope>
    <source>
        <strain evidence="2">LEGE 11480</strain>
    </source>
</reference>
<feature type="transmembrane region" description="Helical" evidence="1">
    <location>
        <begin position="12"/>
        <end position="36"/>
    </location>
</feature>
<protein>
    <submittedName>
        <fullName evidence="2">HupE/UreJ family protein</fullName>
    </submittedName>
</protein>
<accession>A0A928VIG1</accession>
<feature type="transmembrane region" description="Helical" evidence="1">
    <location>
        <begin position="83"/>
        <end position="102"/>
    </location>
</feature>
<comment type="caution">
    <text evidence="2">The sequence shown here is derived from an EMBL/GenBank/DDBJ whole genome shotgun (WGS) entry which is preliminary data.</text>
</comment>
<dbReference type="RefSeq" id="WP_264323179.1">
    <property type="nucleotide sequence ID" value="NZ_JADEXQ010000002.1"/>
</dbReference>
<name>A0A928VIG1_9CYAN</name>
<feature type="transmembrane region" description="Helical" evidence="1">
    <location>
        <begin position="162"/>
        <end position="183"/>
    </location>
</feature>
<keyword evidence="1" id="KW-1133">Transmembrane helix</keyword>
<keyword evidence="1" id="KW-0812">Transmembrane</keyword>
<dbReference type="EMBL" id="JADEXQ010000002">
    <property type="protein sequence ID" value="MBE9028358.1"/>
    <property type="molecule type" value="Genomic_DNA"/>
</dbReference>
<dbReference type="Proteomes" id="UP000625316">
    <property type="component" value="Unassembled WGS sequence"/>
</dbReference>
<feature type="transmembrane region" description="Helical" evidence="1">
    <location>
        <begin position="108"/>
        <end position="125"/>
    </location>
</feature>
<feature type="transmembrane region" description="Helical" evidence="1">
    <location>
        <begin position="195"/>
        <end position="218"/>
    </location>
</feature>
<dbReference type="Pfam" id="PF04955">
    <property type="entry name" value="HupE_UreJ"/>
    <property type="match status" value="1"/>
</dbReference>